<dbReference type="PANTHER" id="PTHR45783:SF3">
    <property type="entry name" value="KINESIN LIGHT CHAIN"/>
    <property type="match status" value="1"/>
</dbReference>
<protein>
    <submittedName>
        <fullName evidence="12">Tetratricopeptide repeat protein</fullName>
    </submittedName>
</protein>
<dbReference type="AlphaFoldDB" id="A0A8J7TL34"/>
<evidence type="ECO:0000256" key="2">
    <source>
        <dbReference type="ARBA" id="ARBA00009622"/>
    </source>
</evidence>
<keyword evidence="4" id="KW-0493">Microtubule</keyword>
<dbReference type="GO" id="GO:0005737">
    <property type="term" value="C:cytoplasm"/>
    <property type="evidence" value="ECO:0007669"/>
    <property type="project" value="TreeGrafter"/>
</dbReference>
<dbReference type="InterPro" id="IPR002151">
    <property type="entry name" value="Kinesin_light"/>
</dbReference>
<evidence type="ECO:0000256" key="1">
    <source>
        <dbReference type="ARBA" id="ARBA00004245"/>
    </source>
</evidence>
<evidence type="ECO:0000313" key="13">
    <source>
        <dbReference type="Proteomes" id="UP000664277"/>
    </source>
</evidence>
<keyword evidence="9" id="KW-0206">Cytoskeleton</keyword>
<dbReference type="Proteomes" id="UP000664277">
    <property type="component" value="Unassembled WGS sequence"/>
</dbReference>
<dbReference type="PANTHER" id="PTHR45783">
    <property type="entry name" value="KINESIN LIGHT CHAIN"/>
    <property type="match status" value="1"/>
</dbReference>
<dbReference type="Pfam" id="PF13424">
    <property type="entry name" value="TPR_12"/>
    <property type="match status" value="2"/>
</dbReference>
<feature type="compositionally biased region" description="Polar residues" evidence="11">
    <location>
        <begin position="86"/>
        <end position="105"/>
    </location>
</feature>
<keyword evidence="3" id="KW-0963">Cytoplasm</keyword>
<dbReference type="SUPFAM" id="SSF48452">
    <property type="entry name" value="TPR-like"/>
    <property type="match status" value="1"/>
</dbReference>
<evidence type="ECO:0000256" key="11">
    <source>
        <dbReference type="SAM" id="MobiDB-lite"/>
    </source>
</evidence>
<gene>
    <name evidence="12" type="ORF">J0M35_07405</name>
</gene>
<dbReference type="EMBL" id="JAFLCK010000008">
    <property type="protein sequence ID" value="MBN8660174.1"/>
    <property type="molecule type" value="Genomic_DNA"/>
</dbReference>
<reference evidence="12" key="1">
    <citation type="submission" date="2021-02" db="EMBL/GenBank/DDBJ databases">
        <title>Genome-Resolved Metagenomics of a Microbial Community Performing Photosynthetic Biological Nutrient Removal.</title>
        <authorList>
            <person name="Mcdaniel E.A."/>
        </authorList>
    </citation>
    <scope>NUCLEOTIDE SEQUENCE</scope>
    <source>
        <strain evidence="12">UWPOB_OBS1</strain>
    </source>
</reference>
<evidence type="ECO:0000256" key="8">
    <source>
        <dbReference type="ARBA" id="ARBA00023175"/>
    </source>
</evidence>
<evidence type="ECO:0000256" key="3">
    <source>
        <dbReference type="ARBA" id="ARBA00022490"/>
    </source>
</evidence>
<dbReference type="GO" id="GO:0019894">
    <property type="term" value="F:kinesin binding"/>
    <property type="evidence" value="ECO:0007669"/>
    <property type="project" value="TreeGrafter"/>
</dbReference>
<evidence type="ECO:0000256" key="5">
    <source>
        <dbReference type="ARBA" id="ARBA00022737"/>
    </source>
</evidence>
<evidence type="ECO:0000256" key="10">
    <source>
        <dbReference type="PROSITE-ProRule" id="PRU00339"/>
    </source>
</evidence>
<keyword evidence="6 10" id="KW-0802">TPR repeat</keyword>
<feature type="repeat" description="TPR" evidence="10">
    <location>
        <begin position="28"/>
        <end position="61"/>
    </location>
</feature>
<evidence type="ECO:0000256" key="6">
    <source>
        <dbReference type="ARBA" id="ARBA00022803"/>
    </source>
</evidence>
<evidence type="ECO:0000313" key="12">
    <source>
        <dbReference type="EMBL" id="MBN8660174.1"/>
    </source>
</evidence>
<evidence type="ECO:0000256" key="4">
    <source>
        <dbReference type="ARBA" id="ARBA00022701"/>
    </source>
</evidence>
<proteinExistence type="inferred from homology"/>
<dbReference type="InterPro" id="IPR011990">
    <property type="entry name" value="TPR-like_helical_dom_sf"/>
</dbReference>
<comment type="subcellular location">
    <subcellularLocation>
        <location evidence="1">Cytoplasm</location>
        <location evidence="1">Cytoskeleton</location>
    </subcellularLocation>
</comment>
<dbReference type="InterPro" id="IPR019734">
    <property type="entry name" value="TPR_rpt"/>
</dbReference>
<feature type="region of interest" description="Disordered" evidence="11">
    <location>
        <begin position="80"/>
        <end position="105"/>
    </location>
</feature>
<dbReference type="SMART" id="SM00028">
    <property type="entry name" value="TPR"/>
    <property type="match status" value="3"/>
</dbReference>
<keyword evidence="7" id="KW-0175">Coiled coil</keyword>
<dbReference type="Gene3D" id="1.25.40.10">
    <property type="entry name" value="Tetratricopeptide repeat domain"/>
    <property type="match status" value="2"/>
</dbReference>
<organism evidence="12 13">
    <name type="scientific">Candidatus Obscuribacter phosphatis</name>
    <dbReference type="NCBI Taxonomy" id="1906157"/>
    <lineage>
        <taxon>Bacteria</taxon>
        <taxon>Bacillati</taxon>
        <taxon>Candidatus Melainabacteria</taxon>
        <taxon>Candidatus Obscuribacterales</taxon>
        <taxon>Candidatus Obscuribacteraceae</taxon>
        <taxon>Candidatus Obscuribacter</taxon>
    </lineage>
</organism>
<comment type="caution">
    <text evidence="12">The sequence shown here is derived from an EMBL/GenBank/DDBJ whole genome shotgun (WGS) entry which is preliminary data.</text>
</comment>
<accession>A0A8J7TL34</accession>
<name>A0A8J7TL34_9BACT</name>
<evidence type="ECO:0000256" key="9">
    <source>
        <dbReference type="ARBA" id="ARBA00023212"/>
    </source>
</evidence>
<comment type="similarity">
    <text evidence="2">Belongs to the kinesin light chain family.</text>
</comment>
<dbReference type="GO" id="GO:0005871">
    <property type="term" value="C:kinesin complex"/>
    <property type="evidence" value="ECO:0007669"/>
    <property type="project" value="InterPro"/>
</dbReference>
<sequence length="266" mass="30656">MKLETITELERFLNIQEQALGSDSPEVANTLTRLADLYFSKGLLEEAEALYRRALNIKEQSSGLHKIDIESTRQNLEKVLTRKRAPSQSRTPSSHVQWQTDSSTSLDAVPPSMALGWPSAFDQDKDKELEIELASIKHMMGLEHPQVADCLTRIADQYCRNKRYTEMEPVLQEALRIRERALGAEHPLVSSSLKNLARLYYFQKRYELSEPLFKRALSIRQKAYGKNHERYADVEEQYAKLLRKTGRALLAQDLDDHVKQVRSGRR</sequence>
<evidence type="ECO:0000256" key="7">
    <source>
        <dbReference type="ARBA" id="ARBA00023054"/>
    </source>
</evidence>
<dbReference type="GO" id="GO:0007018">
    <property type="term" value="P:microtubule-based movement"/>
    <property type="evidence" value="ECO:0007669"/>
    <property type="project" value="TreeGrafter"/>
</dbReference>
<dbReference type="PROSITE" id="PS50005">
    <property type="entry name" value="TPR"/>
    <property type="match status" value="1"/>
</dbReference>
<dbReference type="GO" id="GO:0005874">
    <property type="term" value="C:microtubule"/>
    <property type="evidence" value="ECO:0007669"/>
    <property type="project" value="UniProtKB-KW"/>
</dbReference>
<keyword evidence="8" id="KW-0505">Motor protein</keyword>
<keyword evidence="5" id="KW-0677">Repeat</keyword>